<organism evidence="1 2">
    <name type="scientific">Sphingobacterium alimentarium</name>
    <dbReference type="NCBI Taxonomy" id="797292"/>
    <lineage>
        <taxon>Bacteria</taxon>
        <taxon>Pseudomonadati</taxon>
        <taxon>Bacteroidota</taxon>
        <taxon>Sphingobacteriia</taxon>
        <taxon>Sphingobacteriales</taxon>
        <taxon>Sphingobacteriaceae</taxon>
        <taxon>Sphingobacterium</taxon>
    </lineage>
</organism>
<evidence type="ECO:0008006" key="3">
    <source>
        <dbReference type="Google" id="ProtNLM"/>
    </source>
</evidence>
<reference evidence="1 2" key="1">
    <citation type="submission" date="2019-03" db="EMBL/GenBank/DDBJ databases">
        <title>Genomic Encyclopedia of Type Strains, Phase IV (KMG-IV): sequencing the most valuable type-strain genomes for metagenomic binning, comparative biology and taxonomic classification.</title>
        <authorList>
            <person name="Goeker M."/>
        </authorList>
    </citation>
    <scope>NUCLEOTIDE SEQUENCE [LARGE SCALE GENOMIC DNA]</scope>
    <source>
        <strain evidence="1 2">DSM 22362</strain>
    </source>
</reference>
<dbReference type="RefSeq" id="WP_132777195.1">
    <property type="nucleotide sequence ID" value="NZ_SMBZ01000011.1"/>
</dbReference>
<protein>
    <recommendedName>
        <fullName evidence="3">PH domain-containing protein</fullName>
    </recommendedName>
</protein>
<dbReference type="OrthoDB" id="711157at2"/>
<comment type="caution">
    <text evidence="1">The sequence shown here is derived from an EMBL/GenBank/DDBJ whole genome shotgun (WGS) entry which is preliminary data.</text>
</comment>
<proteinExistence type="predicted"/>
<name>A0A4R3VZA8_9SPHI</name>
<sequence>MIVELKKVKITKSILGQLTSPQFKDISNYEVLGWVFDKSKYILLYNKENKTLSKMRVLFGLRIDSQKPNQVLYTQNGLASFKVFHSNQEALNWCALINTIQSQAIIQGQLFI</sequence>
<keyword evidence="2" id="KW-1185">Reference proteome</keyword>
<accession>A0A4R3VZA8</accession>
<evidence type="ECO:0000313" key="2">
    <source>
        <dbReference type="Proteomes" id="UP000295197"/>
    </source>
</evidence>
<dbReference type="EMBL" id="SMBZ01000011">
    <property type="protein sequence ID" value="TCV17105.1"/>
    <property type="molecule type" value="Genomic_DNA"/>
</dbReference>
<dbReference type="AlphaFoldDB" id="A0A4R3VZA8"/>
<evidence type="ECO:0000313" key="1">
    <source>
        <dbReference type="EMBL" id="TCV17105.1"/>
    </source>
</evidence>
<gene>
    <name evidence="1" type="ORF">EDC17_101122</name>
</gene>
<dbReference type="Proteomes" id="UP000295197">
    <property type="component" value="Unassembled WGS sequence"/>
</dbReference>